<evidence type="ECO:0000313" key="2">
    <source>
        <dbReference type="Proteomes" id="UP000430222"/>
    </source>
</evidence>
<gene>
    <name evidence="1" type="ORF">FYJ78_09995</name>
</gene>
<dbReference type="EMBL" id="VUNL01000011">
    <property type="protein sequence ID" value="MSV25501.1"/>
    <property type="molecule type" value="Genomic_DNA"/>
</dbReference>
<sequence length="71" mass="8107">MRISKLRAMSKPLFWGDRPLPEHAEMKGVLETDNGKTGILLKLKDGMYVLGMAGNILQLNQEKIRRKLREA</sequence>
<protein>
    <submittedName>
        <fullName evidence="1">Uncharacterized protein</fullName>
    </submittedName>
</protein>
<dbReference type="RefSeq" id="WP_154621258.1">
    <property type="nucleotide sequence ID" value="NZ_CBCTNG010000008.1"/>
</dbReference>
<reference evidence="1 2" key="1">
    <citation type="submission" date="2019-08" db="EMBL/GenBank/DDBJ databases">
        <title>In-depth cultivation of the pig gut microbiome towards novel bacterial diversity and tailored functional studies.</title>
        <authorList>
            <person name="Wylensek D."/>
            <person name="Hitch T.C.A."/>
            <person name="Clavel T."/>
        </authorList>
    </citation>
    <scope>NUCLEOTIDE SEQUENCE [LARGE SCALE GENOMIC DNA]</scope>
    <source>
        <strain evidence="2">WCA-380-WT-3B3</strain>
    </source>
</reference>
<dbReference type="AlphaFoldDB" id="A0A6I2V0Q3"/>
<comment type="caution">
    <text evidence="1">The sequence shown here is derived from an EMBL/GenBank/DDBJ whole genome shotgun (WGS) entry which is preliminary data.</text>
</comment>
<organism evidence="1 2">
    <name type="scientific">Selenomonas montiformis</name>
    <dbReference type="NCBI Taxonomy" id="2652285"/>
    <lineage>
        <taxon>Bacteria</taxon>
        <taxon>Bacillati</taxon>
        <taxon>Bacillota</taxon>
        <taxon>Negativicutes</taxon>
        <taxon>Selenomonadales</taxon>
        <taxon>Selenomonadaceae</taxon>
        <taxon>Selenomonas</taxon>
    </lineage>
</organism>
<keyword evidence="2" id="KW-1185">Reference proteome</keyword>
<evidence type="ECO:0000313" key="1">
    <source>
        <dbReference type="EMBL" id="MSV25501.1"/>
    </source>
</evidence>
<dbReference type="Proteomes" id="UP000430222">
    <property type="component" value="Unassembled WGS sequence"/>
</dbReference>
<accession>A0A6I2V0Q3</accession>
<proteinExistence type="predicted"/>
<name>A0A6I2V0Q3_9FIRM</name>